<feature type="compositionally biased region" description="Basic and acidic residues" evidence="13">
    <location>
        <begin position="819"/>
        <end position="835"/>
    </location>
</feature>
<dbReference type="PROSITE" id="PS52002">
    <property type="entry name" value="SM"/>
    <property type="match status" value="1"/>
</dbReference>
<feature type="region of interest" description="Disordered" evidence="13">
    <location>
        <begin position="1468"/>
        <end position="1515"/>
    </location>
</feature>
<evidence type="ECO:0000256" key="2">
    <source>
        <dbReference type="ARBA" id="ARBA00006801"/>
    </source>
</evidence>
<evidence type="ECO:0000256" key="7">
    <source>
        <dbReference type="ARBA" id="ARBA00022884"/>
    </source>
</evidence>
<keyword evidence="17" id="KW-1185">Reference proteome</keyword>
<dbReference type="InterPro" id="IPR010920">
    <property type="entry name" value="LSM_dom_sf"/>
</dbReference>
<dbReference type="GO" id="GO:0008380">
    <property type="term" value="P:RNA splicing"/>
    <property type="evidence" value="ECO:0007669"/>
    <property type="project" value="UniProtKB-KW"/>
</dbReference>
<dbReference type="InterPro" id="IPR045109">
    <property type="entry name" value="LSDs-like"/>
</dbReference>
<feature type="compositionally biased region" description="Polar residues" evidence="13">
    <location>
        <begin position="1506"/>
        <end position="1515"/>
    </location>
</feature>
<dbReference type="Gramene" id="Solyc09g091490.2.1">
    <property type="protein sequence ID" value="Solyc09g091490.2.1"/>
    <property type="gene ID" value="Solyc09g091490.2"/>
</dbReference>
<dbReference type="GO" id="GO:0003723">
    <property type="term" value="F:RNA binding"/>
    <property type="evidence" value="ECO:0007669"/>
    <property type="project" value="UniProtKB-KW"/>
</dbReference>
<dbReference type="GO" id="GO:0032454">
    <property type="term" value="F:histone H3K9 demethylase activity"/>
    <property type="evidence" value="ECO:0000318"/>
    <property type="project" value="GO_Central"/>
</dbReference>
<dbReference type="Proteomes" id="UP000004994">
    <property type="component" value="Chromosome 9"/>
</dbReference>
<dbReference type="SMART" id="SM00651">
    <property type="entry name" value="Sm"/>
    <property type="match status" value="1"/>
</dbReference>
<keyword evidence="6" id="KW-0747">Spliceosome</keyword>
<feature type="domain" description="JmjC" evidence="14">
    <location>
        <begin position="432"/>
        <end position="729"/>
    </location>
</feature>
<feature type="compositionally biased region" description="Polar residues" evidence="13">
    <location>
        <begin position="1716"/>
        <end position="1733"/>
    </location>
</feature>
<dbReference type="Gene3D" id="2.60.120.650">
    <property type="entry name" value="Cupin"/>
    <property type="match status" value="1"/>
</dbReference>
<reference evidence="16" key="2">
    <citation type="submission" date="2019-01" db="UniProtKB">
        <authorList>
            <consortium name="EnsemblPlants"/>
        </authorList>
    </citation>
    <scope>IDENTIFICATION</scope>
    <source>
        <strain evidence="16">cv. Heinz 1706</strain>
    </source>
</reference>
<keyword evidence="8" id="KW-0007">Acetylation</keyword>
<dbReference type="GO" id="GO:0003712">
    <property type="term" value="F:transcription coregulator activity"/>
    <property type="evidence" value="ECO:0000318"/>
    <property type="project" value="GO_Central"/>
</dbReference>
<dbReference type="PANTHER" id="PTHR12549:SF49">
    <property type="entry name" value="LYSINE-SPECIFIC DEMETHYLASE JMJ25-LIKE ISOFORM X1"/>
    <property type="match status" value="1"/>
</dbReference>
<feature type="compositionally biased region" description="Polar residues" evidence="13">
    <location>
        <begin position="1111"/>
        <end position="1127"/>
    </location>
</feature>
<dbReference type="EnsemblPlants" id="Solyc09g091490.2.1">
    <property type="protein sequence ID" value="Solyc09g091490.2.1"/>
    <property type="gene ID" value="Solyc09g091490.2"/>
</dbReference>
<comment type="similarity">
    <text evidence="3">Belongs to the snRNP Sm proteins family.</text>
</comment>
<dbReference type="SUPFAM" id="SSF57850">
    <property type="entry name" value="RING/U-box"/>
    <property type="match status" value="1"/>
</dbReference>
<feature type="compositionally biased region" description="Polar residues" evidence="13">
    <location>
        <begin position="1293"/>
        <end position="1302"/>
    </location>
</feature>
<dbReference type="SMART" id="SM00558">
    <property type="entry name" value="JmjC"/>
    <property type="match status" value="1"/>
</dbReference>
<evidence type="ECO:0000256" key="8">
    <source>
        <dbReference type="ARBA" id="ARBA00022990"/>
    </source>
</evidence>
<reference evidence="16" key="1">
    <citation type="journal article" date="2012" name="Nature">
        <title>The tomato genome sequence provides insights into fleshy fruit evolution.</title>
        <authorList>
            <consortium name="Tomato Genome Consortium"/>
        </authorList>
    </citation>
    <scope>NUCLEOTIDE SEQUENCE [LARGE SCALE GENOMIC DNA]</scope>
    <source>
        <strain evidence="16">cv. Heinz 1706</strain>
    </source>
</reference>
<evidence type="ECO:0000256" key="12">
    <source>
        <dbReference type="SAM" id="Coils"/>
    </source>
</evidence>
<feature type="domain" description="Sm" evidence="15">
    <location>
        <begin position="10"/>
        <end position="85"/>
    </location>
</feature>
<comment type="subcellular location">
    <subcellularLocation>
        <location evidence="1">Nucleus</location>
    </subcellularLocation>
</comment>
<keyword evidence="11" id="KW-0687">Ribonucleoprotein</keyword>
<dbReference type="GO" id="GO:0005681">
    <property type="term" value="C:spliceosomal complex"/>
    <property type="evidence" value="ECO:0007669"/>
    <property type="project" value="UniProtKB-KW"/>
</dbReference>
<organism evidence="16">
    <name type="scientific">Solanum lycopersicum</name>
    <name type="common">Tomato</name>
    <name type="synonym">Lycopersicon esculentum</name>
    <dbReference type="NCBI Taxonomy" id="4081"/>
    <lineage>
        <taxon>Eukaryota</taxon>
        <taxon>Viridiplantae</taxon>
        <taxon>Streptophyta</taxon>
        <taxon>Embryophyta</taxon>
        <taxon>Tracheophyta</taxon>
        <taxon>Spermatophyta</taxon>
        <taxon>Magnoliopsida</taxon>
        <taxon>eudicotyledons</taxon>
        <taxon>Gunneridae</taxon>
        <taxon>Pentapetalae</taxon>
        <taxon>asterids</taxon>
        <taxon>lamiids</taxon>
        <taxon>Solanales</taxon>
        <taxon>Solanaceae</taxon>
        <taxon>Solanoideae</taxon>
        <taxon>Solaneae</taxon>
        <taxon>Solanum</taxon>
        <taxon>Solanum subgen. Lycopersicon</taxon>
    </lineage>
</organism>
<proteinExistence type="inferred from homology"/>
<dbReference type="InterPro" id="IPR003347">
    <property type="entry name" value="JmjC_dom"/>
</dbReference>
<feature type="compositionally biased region" description="Low complexity" evidence="13">
    <location>
        <begin position="799"/>
        <end position="818"/>
    </location>
</feature>
<evidence type="ECO:0000256" key="5">
    <source>
        <dbReference type="ARBA" id="ARBA00022723"/>
    </source>
</evidence>
<name>A0A3Q7I9Q7_SOLLC</name>
<dbReference type="SUPFAM" id="SSF51197">
    <property type="entry name" value="Clavaminate synthase-like"/>
    <property type="match status" value="1"/>
</dbReference>
<keyword evidence="7" id="KW-0694">RNA-binding</keyword>
<evidence type="ECO:0000256" key="6">
    <source>
        <dbReference type="ARBA" id="ARBA00022728"/>
    </source>
</evidence>
<evidence type="ECO:0000256" key="4">
    <source>
        <dbReference type="ARBA" id="ARBA00022664"/>
    </source>
</evidence>
<evidence type="ECO:0000256" key="11">
    <source>
        <dbReference type="ARBA" id="ARBA00023274"/>
    </source>
</evidence>
<dbReference type="GO" id="GO:0046872">
    <property type="term" value="F:metal ion binding"/>
    <property type="evidence" value="ECO:0007669"/>
    <property type="project" value="UniProtKB-KW"/>
</dbReference>
<protein>
    <submittedName>
        <fullName evidence="16">Uncharacterized protein</fullName>
    </submittedName>
</protein>
<feature type="region of interest" description="Disordered" evidence="13">
    <location>
        <begin position="1111"/>
        <end position="1132"/>
    </location>
</feature>
<dbReference type="FunFam" id="2.30.30.100:FF:000003">
    <property type="entry name" value="U6 snRNA-associated Sm-like protein LSm5"/>
    <property type="match status" value="1"/>
</dbReference>
<dbReference type="GO" id="GO:0000118">
    <property type="term" value="C:histone deacetylase complex"/>
    <property type="evidence" value="ECO:0000318"/>
    <property type="project" value="GO_Central"/>
</dbReference>
<keyword evidence="10" id="KW-0539">Nucleus</keyword>
<dbReference type="InterPro" id="IPR013083">
    <property type="entry name" value="Znf_RING/FYVE/PHD"/>
</dbReference>
<feature type="region of interest" description="Disordered" evidence="13">
    <location>
        <begin position="1663"/>
        <end position="1682"/>
    </location>
</feature>
<keyword evidence="9" id="KW-0508">mRNA splicing</keyword>
<evidence type="ECO:0000259" key="14">
    <source>
        <dbReference type="PROSITE" id="PS51184"/>
    </source>
</evidence>
<feature type="region of interest" description="Disordered" evidence="13">
    <location>
        <begin position="1687"/>
        <end position="1739"/>
    </location>
</feature>
<dbReference type="PaxDb" id="4081-Solyc09g091490.1.1"/>
<evidence type="ECO:0000259" key="15">
    <source>
        <dbReference type="PROSITE" id="PS52002"/>
    </source>
</evidence>
<evidence type="ECO:0000313" key="17">
    <source>
        <dbReference type="Proteomes" id="UP000004994"/>
    </source>
</evidence>
<dbReference type="InterPro" id="IPR033871">
    <property type="entry name" value="LSm5"/>
</dbReference>
<dbReference type="GO" id="GO:0031490">
    <property type="term" value="F:chromatin DNA binding"/>
    <property type="evidence" value="ECO:0000318"/>
    <property type="project" value="GO_Central"/>
</dbReference>
<evidence type="ECO:0000256" key="3">
    <source>
        <dbReference type="ARBA" id="ARBA00006850"/>
    </source>
</evidence>
<sequence>MSSNNPSQLLPSELIDRCIGSKIWVIMKGDKELVGTLRGFDVYVNMVLEDVTEYEITSEGRRITKLDQILLNGNNIAIHLMNVEVKFSDEEKLEYSKHIVRALLPALEQLNTEQMMEKQIEYQIQALPNSEVKIAKAEYQKDECIYCNYCSAVIVDFHRRCSSCSFELCVTCCKELRNGNLQADVSEVMMQYIDNGPDYLHGKGCSVTSVKNGTCAGTTKVAMTSKWKPVENGAIPCPPKDMGGCCNGTLNLRCIFSENWISQLLLKAKEISQKCKVKEMYNDSELHYSCSKSKGENGTSGSKLRKAAARESSDDNYVFCPAAVDTRRANLRHFRVYLAKGEPVVVTNVHDNALGLSWEPMVICRVCRQTKKATDVLNCLNWCKLEKNIHQFFLGYTEGRFDSYGWPQLLKLNDWPPSGLFDEQLPRHGAEFSSCLPFMEYTHPQYGYLNLALRLPDNCGKPDLGPKAYIAYGFPEELGRGDSVTKLHYVMTDTVNMLMNTQAVVPTDEQLSVIKKLKQVHKEQDQREFAADNANRTHESIKDYVPNVNEKPVLKGMNFSQEKQKCDGLKVENKKYCLRSVKAACETKKDGEDSSSLFGQDKPEGFEDADGGGALWDVFRRQDVPKLEEYLRKHFREFRHIYGSPLPQFRSLHLVFTMLSFPFAGIEPWTFVQKLGEAVIVPAGCPHQVRNLKKSFSSVLRTKSCINVAVDFISPENVNESIRLTEELRKLPRNHEAREDKLGSMPGPSTPKPSSSVSEDLSSSKTDKREEYVVPTENEKPKTAEVNLRSPLPVLDHLSSSNKSMPGPSMPKSSSFSGKTDKREQYVAPSEDEKPRTTEVNVHCLLPVLSANKAQERTSVPSQELKQFIDIVDVESTFHTVQSFLKSLPDQYPSQQSGSLQSNSTSSAQTLAKLIFECSIRLPLEALAHDPINEKEMCGAIAALNENPSSLLFSDEQAKQLVKLKYEFPVMVKKWRELARAELSYQEFLNNFEEDRKKLDNWIRSEAKLKSEYDKKEEQARELEALLQDIRTRQKEIMDERQEGSQEAQKLVSLAQEKAGKIESTSNELIMDHLSCDNQLDIPDTPNRLAAKDMNGRRYADVESDLSASGNSVNGNGVAENGNQLNDNGFGRKRLFMRPPRRIFMKSECDANSSAFGMGDSLPSRNGVPFKVPSIPNSKEKHNLHLAKNGITESKGQQDRPVIDLAKQSGSSTRVFVKSPAVGVHNIGQDEKFRSRSAVMNEHSNLDSTTSTPSSSTSKGKEIADLAKLGLYKSHGEKDSTIDAQLGARKDGSTSLANSPRVTGQKRLVRNGCISPMNIAKAKKPAEMEDNSILIHGLTDTSLTASSPGTSSVSAKEIISNDGTSVKGKGVVIHSSSSKECDTGHTSSRSHTKVFSLETSDSSRDVFRSFDESGGWRSTRNRSSHLSLPNLHRTVERDSAHFVTHPSGSRVMRRDDATSCHDSASIRHLSGISEGPKGPPAEPQCRQINGHRTAPSTVKKRLKQGPASSSHGECSTSVSKDVDIICLSSPESRVNTRSTRNPSHVGTDVEPVIVVDSPSSTIRHEGSRVVCSSSRNEDARASQVDADERLARELQEQLYNEVPSFGVGEIDEDVALALMQEDFRRASSGLENQLSGPNEDMGIVFRSVLTSLIFSPPASKSISSSPKRLRNFSPSGHACNGSLVTNLRRRQPRNASNISRRASQARASTSSRMTRLRNSFPGQPRTISSSRGRNSLFPPNMDVDMRMHILETLEAFSNMDVDRNLLQTQRDFNENDYEMLLALDENNHQHGGSSSRQINNLPQSTVQNESLQEPCAVCLETPTIGDVIRHLPCLHKFHKDVNF</sequence>
<keyword evidence="5" id="KW-0479">Metal-binding</keyword>
<dbReference type="SUPFAM" id="SSF50182">
    <property type="entry name" value="Sm-like ribonucleoproteins"/>
    <property type="match status" value="1"/>
</dbReference>
<dbReference type="GO" id="GO:0000785">
    <property type="term" value="C:chromatin"/>
    <property type="evidence" value="ECO:0000318"/>
    <property type="project" value="GO_Central"/>
</dbReference>
<evidence type="ECO:0000256" key="10">
    <source>
        <dbReference type="ARBA" id="ARBA00023242"/>
    </source>
</evidence>
<evidence type="ECO:0000256" key="1">
    <source>
        <dbReference type="ARBA" id="ARBA00004123"/>
    </source>
</evidence>
<dbReference type="GO" id="GO:0006397">
    <property type="term" value="P:mRNA processing"/>
    <property type="evidence" value="ECO:0007669"/>
    <property type="project" value="UniProtKB-KW"/>
</dbReference>
<feature type="compositionally biased region" description="Low complexity" evidence="13">
    <location>
        <begin position="754"/>
        <end position="764"/>
    </location>
</feature>
<feature type="region of interest" description="Disordered" evidence="13">
    <location>
        <begin position="730"/>
        <end position="835"/>
    </location>
</feature>
<dbReference type="CDD" id="cd01732">
    <property type="entry name" value="LSm5"/>
    <property type="match status" value="1"/>
</dbReference>
<comment type="similarity">
    <text evidence="2">Belongs to the JARID1 histone demethylase family.</text>
</comment>
<dbReference type="Gene3D" id="3.30.40.10">
    <property type="entry name" value="Zinc/RING finger domain, C3HC4 (zinc finger)"/>
    <property type="match status" value="1"/>
</dbReference>
<dbReference type="Pfam" id="PF01423">
    <property type="entry name" value="LSM"/>
    <property type="match status" value="1"/>
</dbReference>
<evidence type="ECO:0000313" key="16">
    <source>
        <dbReference type="EnsemblPlants" id="Solyc09g091490.2.1"/>
    </source>
</evidence>
<evidence type="ECO:0000256" key="9">
    <source>
        <dbReference type="ARBA" id="ARBA00023187"/>
    </source>
</evidence>
<feature type="region of interest" description="Disordered" evidence="13">
    <location>
        <begin position="1564"/>
        <end position="1584"/>
    </location>
</feature>
<dbReference type="PROSITE" id="PS51184">
    <property type="entry name" value="JMJC"/>
    <property type="match status" value="1"/>
</dbReference>
<feature type="coiled-coil region" evidence="12">
    <location>
        <begin position="999"/>
        <end position="1043"/>
    </location>
</feature>
<dbReference type="PANTHER" id="PTHR12549">
    <property type="entry name" value="JMJC DOMAIN-CONTAINING HISTONE DEMETHYLATION PROTEIN"/>
    <property type="match status" value="1"/>
</dbReference>
<keyword evidence="4" id="KW-0507">mRNA processing</keyword>
<dbReference type="GO" id="GO:0006357">
    <property type="term" value="P:regulation of transcription by RNA polymerase II"/>
    <property type="evidence" value="ECO:0000318"/>
    <property type="project" value="GO_Central"/>
</dbReference>
<dbReference type="InterPro" id="IPR047575">
    <property type="entry name" value="Sm"/>
</dbReference>
<feature type="compositionally biased region" description="Low complexity" evidence="13">
    <location>
        <begin position="1693"/>
        <end position="1713"/>
    </location>
</feature>
<feature type="region of interest" description="Disordered" evidence="13">
    <location>
        <begin position="1283"/>
        <end position="1303"/>
    </location>
</feature>
<dbReference type="InterPro" id="IPR001163">
    <property type="entry name" value="Sm_dom_euk/arc"/>
</dbReference>
<dbReference type="Gene3D" id="2.30.30.100">
    <property type="match status" value="1"/>
</dbReference>
<feature type="compositionally biased region" description="Basic and acidic residues" evidence="13">
    <location>
        <begin position="730"/>
        <end position="742"/>
    </location>
</feature>
<dbReference type="InParanoid" id="A0A3Q7I9Q7"/>
<dbReference type="Pfam" id="PF02373">
    <property type="entry name" value="JmjC"/>
    <property type="match status" value="1"/>
</dbReference>
<keyword evidence="12" id="KW-0175">Coiled coil</keyword>
<accession>A0A3Q7I9Q7</accession>
<feature type="compositionally biased region" description="Basic and acidic residues" evidence="13">
    <location>
        <begin position="765"/>
        <end position="783"/>
    </location>
</feature>
<evidence type="ECO:0000256" key="13">
    <source>
        <dbReference type="SAM" id="MobiDB-lite"/>
    </source>
</evidence>
<feature type="compositionally biased region" description="Basic and acidic residues" evidence="13">
    <location>
        <begin position="1575"/>
        <end position="1584"/>
    </location>
</feature>